<protein>
    <submittedName>
        <fullName evidence="2">TLDc domain-containing protein</fullName>
    </submittedName>
</protein>
<organism evidence="1 2">
    <name type="scientific">Panagrolaimus superbus</name>
    <dbReference type="NCBI Taxonomy" id="310955"/>
    <lineage>
        <taxon>Eukaryota</taxon>
        <taxon>Metazoa</taxon>
        <taxon>Ecdysozoa</taxon>
        <taxon>Nematoda</taxon>
        <taxon>Chromadorea</taxon>
        <taxon>Rhabditida</taxon>
        <taxon>Tylenchina</taxon>
        <taxon>Panagrolaimomorpha</taxon>
        <taxon>Panagrolaimoidea</taxon>
        <taxon>Panagrolaimidae</taxon>
        <taxon>Panagrolaimus</taxon>
    </lineage>
</organism>
<evidence type="ECO:0000313" key="1">
    <source>
        <dbReference type="Proteomes" id="UP000887577"/>
    </source>
</evidence>
<reference evidence="2" key="1">
    <citation type="submission" date="2022-11" db="UniProtKB">
        <authorList>
            <consortium name="WormBaseParasite"/>
        </authorList>
    </citation>
    <scope>IDENTIFICATION</scope>
</reference>
<name>A0A914YCI0_9BILA</name>
<keyword evidence="1" id="KW-1185">Reference proteome</keyword>
<accession>A0A914YCI0</accession>
<dbReference type="Proteomes" id="UP000887577">
    <property type="component" value="Unplaced"/>
</dbReference>
<dbReference type="WBParaSite" id="PSU_v2.g17132.t1">
    <property type="protein sequence ID" value="PSU_v2.g17132.t1"/>
    <property type="gene ID" value="PSU_v2.g17132"/>
</dbReference>
<evidence type="ECO:0000313" key="2">
    <source>
        <dbReference type="WBParaSite" id="PSU_v2.g17132.t1"/>
    </source>
</evidence>
<proteinExistence type="predicted"/>
<dbReference type="AlphaFoldDB" id="A0A914YCI0"/>
<sequence>MNHSKNESTTLVPDTYYSPSERTLEKYCNTFGITFNRIIYVDYHPKIYFSAISSNSKPANILSSSDKSGFGCFSIFFTGKENSANIIWNKVNQKVFDFSNDREKNQDVVASKILTEEHLQILATWLKCKILVYCSGVWKKYGDWNTSGGVEEVPIFVLEKRKVENDTIYQIILSLED</sequence>